<sequence>MTNPLGLSCPRGGDWYICQDTAVEFVGCCTINPCSDGSGNCTQKRLRPATFSSSQYSKIPALACDDSEPIAGYSSPLWYTCAANNPPFMGCCYSNPCTAGQCADANLTAARLIDEPVIRADFLRDAGAIEPSSSSKGLSGGAIAGIVIGVLGGIALAVGAWWYMRRRKQKQAAEKSPQSSDGLGVNHSPNPNSSHFSHSPHHSAVSPHSGYHYTGSPPQGHGFENGSYYSAPTELGSPSHYVAELSGNHAGEVAMLDSKPVGHHDAHSPTIPPSTTTTTTGGWPQDLKK</sequence>
<dbReference type="CDD" id="cd12087">
    <property type="entry name" value="TM_EGFR-like"/>
    <property type="match status" value="1"/>
</dbReference>
<feature type="region of interest" description="Disordered" evidence="1">
    <location>
        <begin position="259"/>
        <end position="289"/>
    </location>
</feature>
<protein>
    <submittedName>
        <fullName evidence="3">Uncharacterized protein</fullName>
    </submittedName>
</protein>
<feature type="region of interest" description="Disordered" evidence="1">
    <location>
        <begin position="171"/>
        <end position="230"/>
    </location>
</feature>
<accession>A0AAN6XXY3</accession>
<reference evidence="3" key="1">
    <citation type="journal article" date="2023" name="Mol. Phylogenet. Evol.">
        <title>Genome-scale phylogeny and comparative genomics of the fungal order Sordariales.</title>
        <authorList>
            <person name="Hensen N."/>
            <person name="Bonometti L."/>
            <person name="Westerberg I."/>
            <person name="Brannstrom I.O."/>
            <person name="Guillou S."/>
            <person name="Cros-Aarteil S."/>
            <person name="Calhoun S."/>
            <person name="Haridas S."/>
            <person name="Kuo A."/>
            <person name="Mondo S."/>
            <person name="Pangilinan J."/>
            <person name="Riley R."/>
            <person name="LaButti K."/>
            <person name="Andreopoulos B."/>
            <person name="Lipzen A."/>
            <person name="Chen C."/>
            <person name="Yan M."/>
            <person name="Daum C."/>
            <person name="Ng V."/>
            <person name="Clum A."/>
            <person name="Steindorff A."/>
            <person name="Ohm R.A."/>
            <person name="Martin F."/>
            <person name="Silar P."/>
            <person name="Natvig D.O."/>
            <person name="Lalanne C."/>
            <person name="Gautier V."/>
            <person name="Ament-Velasquez S.L."/>
            <person name="Kruys A."/>
            <person name="Hutchinson M.I."/>
            <person name="Powell A.J."/>
            <person name="Barry K."/>
            <person name="Miller A.N."/>
            <person name="Grigoriev I.V."/>
            <person name="Debuchy R."/>
            <person name="Gladieux P."/>
            <person name="Hiltunen Thoren M."/>
            <person name="Johannesson H."/>
        </authorList>
    </citation>
    <scope>NUCLEOTIDE SEQUENCE</scope>
    <source>
        <strain evidence="3">PSN293</strain>
    </source>
</reference>
<comment type="caution">
    <text evidence="3">The sequence shown here is derived from an EMBL/GenBank/DDBJ whole genome shotgun (WGS) entry which is preliminary data.</text>
</comment>
<reference evidence="3" key="2">
    <citation type="submission" date="2023-05" db="EMBL/GenBank/DDBJ databases">
        <authorList>
            <consortium name="Lawrence Berkeley National Laboratory"/>
            <person name="Steindorff A."/>
            <person name="Hensen N."/>
            <person name="Bonometti L."/>
            <person name="Westerberg I."/>
            <person name="Brannstrom I.O."/>
            <person name="Guillou S."/>
            <person name="Cros-Aarteil S."/>
            <person name="Calhoun S."/>
            <person name="Haridas S."/>
            <person name="Kuo A."/>
            <person name="Mondo S."/>
            <person name="Pangilinan J."/>
            <person name="Riley R."/>
            <person name="Labutti K."/>
            <person name="Andreopoulos B."/>
            <person name="Lipzen A."/>
            <person name="Chen C."/>
            <person name="Yanf M."/>
            <person name="Daum C."/>
            <person name="Ng V."/>
            <person name="Clum A."/>
            <person name="Ohm R."/>
            <person name="Martin F."/>
            <person name="Silar P."/>
            <person name="Natvig D."/>
            <person name="Lalanne C."/>
            <person name="Gautier V."/>
            <person name="Ament-Velasquez S.L."/>
            <person name="Kruys A."/>
            <person name="Hutchinson M.I."/>
            <person name="Powell A.J."/>
            <person name="Barry K."/>
            <person name="Miller A.N."/>
            <person name="Grigoriev I.V."/>
            <person name="Debuchy R."/>
            <person name="Gladieux P."/>
            <person name="Thoren M.H."/>
            <person name="Johannesson H."/>
        </authorList>
    </citation>
    <scope>NUCLEOTIDE SEQUENCE</scope>
    <source>
        <strain evidence="3">PSN293</strain>
    </source>
</reference>
<feature type="transmembrane region" description="Helical" evidence="2">
    <location>
        <begin position="142"/>
        <end position="163"/>
    </location>
</feature>
<dbReference type="Proteomes" id="UP001301769">
    <property type="component" value="Unassembled WGS sequence"/>
</dbReference>
<keyword evidence="4" id="KW-1185">Reference proteome</keyword>
<evidence type="ECO:0000256" key="2">
    <source>
        <dbReference type="SAM" id="Phobius"/>
    </source>
</evidence>
<feature type="compositionally biased region" description="Low complexity" evidence="1">
    <location>
        <begin position="186"/>
        <end position="209"/>
    </location>
</feature>
<dbReference type="AlphaFoldDB" id="A0AAN6XXY3"/>
<evidence type="ECO:0000313" key="4">
    <source>
        <dbReference type="Proteomes" id="UP001301769"/>
    </source>
</evidence>
<keyword evidence="2" id="KW-0472">Membrane</keyword>
<evidence type="ECO:0000313" key="3">
    <source>
        <dbReference type="EMBL" id="KAK4207736.1"/>
    </source>
</evidence>
<evidence type="ECO:0000256" key="1">
    <source>
        <dbReference type="SAM" id="MobiDB-lite"/>
    </source>
</evidence>
<proteinExistence type="predicted"/>
<gene>
    <name evidence="3" type="ORF">QBC37DRAFT_433005</name>
</gene>
<dbReference type="EMBL" id="MU858276">
    <property type="protein sequence ID" value="KAK4207736.1"/>
    <property type="molecule type" value="Genomic_DNA"/>
</dbReference>
<keyword evidence="2" id="KW-0812">Transmembrane</keyword>
<name>A0AAN6XXY3_9PEZI</name>
<keyword evidence="2" id="KW-1133">Transmembrane helix</keyword>
<organism evidence="3 4">
    <name type="scientific">Rhypophila decipiens</name>
    <dbReference type="NCBI Taxonomy" id="261697"/>
    <lineage>
        <taxon>Eukaryota</taxon>
        <taxon>Fungi</taxon>
        <taxon>Dikarya</taxon>
        <taxon>Ascomycota</taxon>
        <taxon>Pezizomycotina</taxon>
        <taxon>Sordariomycetes</taxon>
        <taxon>Sordariomycetidae</taxon>
        <taxon>Sordariales</taxon>
        <taxon>Naviculisporaceae</taxon>
        <taxon>Rhypophila</taxon>
    </lineage>
</organism>